<evidence type="ECO:0000313" key="2">
    <source>
        <dbReference type="Proteomes" id="UP001163823"/>
    </source>
</evidence>
<dbReference type="SUPFAM" id="SSF52540">
    <property type="entry name" value="P-loop containing nucleoside triphosphate hydrolases"/>
    <property type="match status" value="1"/>
</dbReference>
<dbReference type="InterPro" id="IPR027417">
    <property type="entry name" value="P-loop_NTPase"/>
</dbReference>
<evidence type="ECO:0000313" key="1">
    <source>
        <dbReference type="EMBL" id="KAJ7961424.1"/>
    </source>
</evidence>
<dbReference type="Gene3D" id="3.40.850.10">
    <property type="entry name" value="Kinesin motor domain"/>
    <property type="match status" value="1"/>
</dbReference>
<dbReference type="KEGG" id="qsa:O6P43_016773"/>
<dbReference type="InterPro" id="IPR036961">
    <property type="entry name" value="Kinesin_motor_dom_sf"/>
</dbReference>
<dbReference type="EMBL" id="JARAOO010000007">
    <property type="protein sequence ID" value="KAJ7961424.1"/>
    <property type="molecule type" value="Genomic_DNA"/>
</dbReference>
<dbReference type="AlphaFoldDB" id="A0AAD7PNN3"/>
<name>A0AAD7PNN3_QUISA</name>
<gene>
    <name evidence="1" type="ORF">O6P43_016773</name>
</gene>
<sequence length="115" mass="12897">METLCSLLFAASLSKTKRDKSFTPAKPLTPIQFPSFFYLKDPGTSPSEFSQLEFFFSEEDNNVRSSTDYREVSPMIPGIHGCNATVFAYESTGSGNTYTIQMLIIQNPHNGSEFY</sequence>
<keyword evidence="2" id="KW-1185">Reference proteome</keyword>
<accession>A0AAD7PNN3</accession>
<dbReference type="Proteomes" id="UP001163823">
    <property type="component" value="Chromosome 7"/>
</dbReference>
<comment type="caution">
    <text evidence="1">The sequence shown here is derived from an EMBL/GenBank/DDBJ whole genome shotgun (WGS) entry which is preliminary data.</text>
</comment>
<reference evidence="1" key="1">
    <citation type="journal article" date="2023" name="Science">
        <title>Elucidation of the pathway for biosynthesis of saponin adjuvants from the soapbark tree.</title>
        <authorList>
            <person name="Reed J."/>
            <person name="Orme A."/>
            <person name="El-Demerdash A."/>
            <person name="Owen C."/>
            <person name="Martin L.B.B."/>
            <person name="Misra R.C."/>
            <person name="Kikuchi S."/>
            <person name="Rejzek M."/>
            <person name="Martin A.C."/>
            <person name="Harkess A."/>
            <person name="Leebens-Mack J."/>
            <person name="Louveau T."/>
            <person name="Stephenson M.J."/>
            <person name="Osbourn A."/>
        </authorList>
    </citation>
    <scope>NUCLEOTIDE SEQUENCE</scope>
    <source>
        <strain evidence="1">S10</strain>
    </source>
</reference>
<proteinExistence type="predicted"/>
<protein>
    <submittedName>
        <fullName evidence="1">Kinesin-like protein</fullName>
    </submittedName>
</protein>
<organism evidence="1 2">
    <name type="scientific">Quillaja saponaria</name>
    <name type="common">Soap bark tree</name>
    <dbReference type="NCBI Taxonomy" id="32244"/>
    <lineage>
        <taxon>Eukaryota</taxon>
        <taxon>Viridiplantae</taxon>
        <taxon>Streptophyta</taxon>
        <taxon>Embryophyta</taxon>
        <taxon>Tracheophyta</taxon>
        <taxon>Spermatophyta</taxon>
        <taxon>Magnoliopsida</taxon>
        <taxon>eudicotyledons</taxon>
        <taxon>Gunneridae</taxon>
        <taxon>Pentapetalae</taxon>
        <taxon>rosids</taxon>
        <taxon>fabids</taxon>
        <taxon>Fabales</taxon>
        <taxon>Quillajaceae</taxon>
        <taxon>Quillaja</taxon>
    </lineage>
</organism>